<organism evidence="1">
    <name type="scientific">Arundo donax</name>
    <name type="common">Giant reed</name>
    <name type="synonym">Donax arundinaceus</name>
    <dbReference type="NCBI Taxonomy" id="35708"/>
    <lineage>
        <taxon>Eukaryota</taxon>
        <taxon>Viridiplantae</taxon>
        <taxon>Streptophyta</taxon>
        <taxon>Embryophyta</taxon>
        <taxon>Tracheophyta</taxon>
        <taxon>Spermatophyta</taxon>
        <taxon>Magnoliopsida</taxon>
        <taxon>Liliopsida</taxon>
        <taxon>Poales</taxon>
        <taxon>Poaceae</taxon>
        <taxon>PACMAD clade</taxon>
        <taxon>Arundinoideae</taxon>
        <taxon>Arundineae</taxon>
        <taxon>Arundo</taxon>
    </lineage>
</organism>
<dbReference type="EMBL" id="GBRH01167696">
    <property type="protein sequence ID" value="JAE30200.1"/>
    <property type="molecule type" value="Transcribed_RNA"/>
</dbReference>
<evidence type="ECO:0000313" key="1">
    <source>
        <dbReference type="EMBL" id="JAE30200.1"/>
    </source>
</evidence>
<reference evidence="1" key="1">
    <citation type="submission" date="2014-09" db="EMBL/GenBank/DDBJ databases">
        <authorList>
            <person name="Magalhaes I.L.F."/>
            <person name="Oliveira U."/>
            <person name="Santos F.R."/>
            <person name="Vidigal T.H.D.A."/>
            <person name="Brescovit A.D."/>
            <person name="Santos A.J."/>
        </authorList>
    </citation>
    <scope>NUCLEOTIDE SEQUENCE</scope>
    <source>
        <tissue evidence="1">Shoot tissue taken approximately 20 cm above the soil surface</tissue>
    </source>
</reference>
<reference evidence="1" key="2">
    <citation type="journal article" date="2015" name="Data Brief">
        <title>Shoot transcriptome of the giant reed, Arundo donax.</title>
        <authorList>
            <person name="Barrero R.A."/>
            <person name="Guerrero F.D."/>
            <person name="Moolhuijzen P."/>
            <person name="Goolsby J.A."/>
            <person name="Tidwell J."/>
            <person name="Bellgard S.E."/>
            <person name="Bellgard M.I."/>
        </authorList>
    </citation>
    <scope>NUCLEOTIDE SEQUENCE</scope>
    <source>
        <tissue evidence="1">Shoot tissue taken approximately 20 cm above the soil surface</tissue>
    </source>
</reference>
<proteinExistence type="predicted"/>
<sequence>MLPMNQSVWN</sequence>
<name>A0A0A9GZ04_ARUDO</name>
<accession>A0A0A9GZ04</accession>
<protein>
    <submittedName>
        <fullName evidence="1">Uncharacterized protein</fullName>
    </submittedName>
</protein>